<gene>
    <name evidence="2" type="ORF">CALCODRAFT_507402</name>
</gene>
<dbReference type="InParanoid" id="A0A165HSQ8"/>
<dbReference type="AlphaFoldDB" id="A0A165HSQ8"/>
<dbReference type="EMBL" id="KV423938">
    <property type="protein sequence ID" value="KZT59696.1"/>
    <property type="molecule type" value="Genomic_DNA"/>
</dbReference>
<keyword evidence="3" id="KW-1185">Reference proteome</keyword>
<dbReference type="Proteomes" id="UP000076842">
    <property type="component" value="Unassembled WGS sequence"/>
</dbReference>
<organism evidence="2 3">
    <name type="scientific">Calocera cornea HHB12733</name>
    <dbReference type="NCBI Taxonomy" id="1353952"/>
    <lineage>
        <taxon>Eukaryota</taxon>
        <taxon>Fungi</taxon>
        <taxon>Dikarya</taxon>
        <taxon>Basidiomycota</taxon>
        <taxon>Agaricomycotina</taxon>
        <taxon>Dacrymycetes</taxon>
        <taxon>Dacrymycetales</taxon>
        <taxon>Dacrymycetaceae</taxon>
        <taxon>Calocera</taxon>
    </lineage>
</organism>
<evidence type="ECO:0000313" key="2">
    <source>
        <dbReference type="EMBL" id="KZT59696.1"/>
    </source>
</evidence>
<protein>
    <submittedName>
        <fullName evidence="2">Uncharacterized protein</fullName>
    </submittedName>
</protein>
<feature type="compositionally biased region" description="Acidic residues" evidence="1">
    <location>
        <begin position="76"/>
        <end position="91"/>
    </location>
</feature>
<evidence type="ECO:0000313" key="3">
    <source>
        <dbReference type="Proteomes" id="UP000076842"/>
    </source>
</evidence>
<reference evidence="2 3" key="1">
    <citation type="journal article" date="2016" name="Mol. Biol. Evol.">
        <title>Comparative Genomics of Early-Diverging Mushroom-Forming Fungi Provides Insights into the Origins of Lignocellulose Decay Capabilities.</title>
        <authorList>
            <person name="Nagy L.G."/>
            <person name="Riley R."/>
            <person name="Tritt A."/>
            <person name="Adam C."/>
            <person name="Daum C."/>
            <person name="Floudas D."/>
            <person name="Sun H."/>
            <person name="Yadav J.S."/>
            <person name="Pangilinan J."/>
            <person name="Larsson K.H."/>
            <person name="Matsuura K."/>
            <person name="Barry K."/>
            <person name="Labutti K."/>
            <person name="Kuo R."/>
            <person name="Ohm R.A."/>
            <person name="Bhattacharya S.S."/>
            <person name="Shirouzu T."/>
            <person name="Yoshinaga Y."/>
            <person name="Martin F.M."/>
            <person name="Grigoriev I.V."/>
            <person name="Hibbett D.S."/>
        </authorList>
    </citation>
    <scope>NUCLEOTIDE SEQUENCE [LARGE SCALE GENOMIC DNA]</scope>
    <source>
        <strain evidence="2 3">HHB12733</strain>
    </source>
</reference>
<accession>A0A165HSQ8</accession>
<sequence>MTSVNIALGCPEITKDAFWEVYLGLREAFLLSPIRATLVANLPSQAARELEAGQEHIDLLRADDFEWETLNEQYEFEEGEENAEGEDDGDTNEMMFPVFGLNWDEQERLAASKGELMPEVDELLQAELTQVDGGR</sequence>
<evidence type="ECO:0000256" key="1">
    <source>
        <dbReference type="SAM" id="MobiDB-lite"/>
    </source>
</evidence>
<name>A0A165HSQ8_9BASI</name>
<feature type="region of interest" description="Disordered" evidence="1">
    <location>
        <begin position="76"/>
        <end position="95"/>
    </location>
</feature>
<proteinExistence type="predicted"/>